<dbReference type="PANTHER" id="PTHR33021:SF6">
    <property type="entry name" value="EARLY NODULIN-LIKE PROTEIN 18"/>
    <property type="match status" value="1"/>
</dbReference>
<dbReference type="OrthoDB" id="783836at2759"/>
<dbReference type="EMBL" id="KZ305021">
    <property type="protein sequence ID" value="PIA59972.1"/>
    <property type="molecule type" value="Genomic_DNA"/>
</dbReference>
<gene>
    <name evidence="4" type="ORF">AQUCO_00400687v1</name>
</gene>
<dbReference type="FunCoup" id="A0A2G5EW65">
    <property type="interactions" value="120"/>
</dbReference>
<organism evidence="4 5">
    <name type="scientific">Aquilegia coerulea</name>
    <name type="common">Rocky mountain columbine</name>
    <dbReference type="NCBI Taxonomy" id="218851"/>
    <lineage>
        <taxon>Eukaryota</taxon>
        <taxon>Viridiplantae</taxon>
        <taxon>Streptophyta</taxon>
        <taxon>Embryophyta</taxon>
        <taxon>Tracheophyta</taxon>
        <taxon>Spermatophyta</taxon>
        <taxon>Magnoliopsida</taxon>
        <taxon>Ranunculales</taxon>
        <taxon>Ranunculaceae</taxon>
        <taxon>Thalictroideae</taxon>
        <taxon>Aquilegia</taxon>
    </lineage>
</organism>
<dbReference type="PROSITE" id="PS51485">
    <property type="entry name" value="PHYTOCYANIN"/>
    <property type="match status" value="1"/>
</dbReference>
<dbReference type="Proteomes" id="UP000230069">
    <property type="component" value="Unassembled WGS sequence"/>
</dbReference>
<feature type="region of interest" description="Disordered" evidence="1">
    <location>
        <begin position="154"/>
        <end position="209"/>
    </location>
</feature>
<evidence type="ECO:0000313" key="4">
    <source>
        <dbReference type="EMBL" id="PIA59972.1"/>
    </source>
</evidence>
<dbReference type="InterPro" id="IPR039391">
    <property type="entry name" value="Phytocyanin-like"/>
</dbReference>
<dbReference type="GO" id="GO:0005886">
    <property type="term" value="C:plasma membrane"/>
    <property type="evidence" value="ECO:0007669"/>
    <property type="project" value="TreeGrafter"/>
</dbReference>
<feature type="compositionally biased region" description="Polar residues" evidence="1">
    <location>
        <begin position="198"/>
        <end position="209"/>
    </location>
</feature>
<feature type="chain" id="PRO_5013834968" description="Phytocyanin domain-containing protein" evidence="2">
    <location>
        <begin position="31"/>
        <end position="242"/>
    </location>
</feature>
<dbReference type="FunFam" id="2.60.40.420:FF:000048">
    <property type="entry name" value="Early nodulin-like protein 18"/>
    <property type="match status" value="1"/>
</dbReference>
<keyword evidence="2" id="KW-0732">Signal</keyword>
<sequence length="242" mass="26865">MSTISFSFFFFYFFFSSVLLLSSCSTFVEAYKNYTVGDSLGWYDNSEKSTIDYQKWASGKDFSLGDFLMFNTDSNHSVVQTYNITTYTNCDSDDADTDDTILWSEAEPSAIATRPVTVSVPLLKEGVTYFFSGDYDGDQCKHGQHFKINVAHGQGLPKSLKDPSMEAPSPMSPDDEDSTPTPDTVVPSNFNHPKDITGNDNDNNVKKTSGSTSLQISLRYMNLFNKLSGLLVVLLGTICICY</sequence>
<evidence type="ECO:0000256" key="1">
    <source>
        <dbReference type="SAM" id="MobiDB-lite"/>
    </source>
</evidence>
<feature type="signal peptide" evidence="2">
    <location>
        <begin position="1"/>
        <end position="30"/>
    </location>
</feature>
<feature type="compositionally biased region" description="Low complexity" evidence="1">
    <location>
        <begin position="179"/>
        <end position="188"/>
    </location>
</feature>
<dbReference type="STRING" id="218851.A0A2G5EW65"/>
<accession>A0A2G5EW65</accession>
<name>A0A2G5EW65_AQUCA</name>
<dbReference type="InterPro" id="IPR003245">
    <property type="entry name" value="Phytocyanin_dom"/>
</dbReference>
<evidence type="ECO:0000259" key="3">
    <source>
        <dbReference type="PROSITE" id="PS51485"/>
    </source>
</evidence>
<protein>
    <recommendedName>
        <fullName evidence="3">Phytocyanin domain-containing protein</fullName>
    </recommendedName>
</protein>
<dbReference type="Pfam" id="PF02298">
    <property type="entry name" value="Cu_bind_like"/>
    <property type="match status" value="1"/>
</dbReference>
<feature type="domain" description="Phytocyanin" evidence="3">
    <location>
        <begin position="32"/>
        <end position="152"/>
    </location>
</feature>
<reference evidence="4 5" key="1">
    <citation type="submission" date="2017-09" db="EMBL/GenBank/DDBJ databases">
        <title>WGS assembly of Aquilegia coerulea Goldsmith.</title>
        <authorList>
            <person name="Hodges S."/>
            <person name="Kramer E."/>
            <person name="Nordborg M."/>
            <person name="Tomkins J."/>
            <person name="Borevitz J."/>
            <person name="Derieg N."/>
            <person name="Yan J."/>
            <person name="Mihaltcheva S."/>
            <person name="Hayes R.D."/>
            <person name="Rokhsar D."/>
        </authorList>
    </citation>
    <scope>NUCLEOTIDE SEQUENCE [LARGE SCALE GENOMIC DNA]</scope>
    <source>
        <strain evidence="5">cv. Goldsmith</strain>
    </source>
</reference>
<dbReference type="PANTHER" id="PTHR33021">
    <property type="entry name" value="BLUE COPPER PROTEIN"/>
    <property type="match status" value="1"/>
</dbReference>
<evidence type="ECO:0000313" key="5">
    <source>
        <dbReference type="Proteomes" id="UP000230069"/>
    </source>
</evidence>
<dbReference type="InterPro" id="IPR008972">
    <property type="entry name" value="Cupredoxin"/>
</dbReference>
<dbReference type="InParanoid" id="A0A2G5EW65"/>
<proteinExistence type="predicted"/>
<dbReference type="GO" id="GO:0009055">
    <property type="term" value="F:electron transfer activity"/>
    <property type="evidence" value="ECO:0007669"/>
    <property type="project" value="InterPro"/>
</dbReference>
<dbReference type="Gene3D" id="2.60.40.420">
    <property type="entry name" value="Cupredoxins - blue copper proteins"/>
    <property type="match status" value="1"/>
</dbReference>
<dbReference type="SUPFAM" id="SSF49503">
    <property type="entry name" value="Cupredoxins"/>
    <property type="match status" value="1"/>
</dbReference>
<evidence type="ECO:0000256" key="2">
    <source>
        <dbReference type="SAM" id="SignalP"/>
    </source>
</evidence>
<dbReference type="AlphaFoldDB" id="A0A2G5EW65"/>
<keyword evidence="5" id="KW-1185">Reference proteome</keyword>